<dbReference type="HOGENOM" id="CLU_1436173_0_0_1"/>
<keyword evidence="3" id="KW-1185">Reference proteome</keyword>
<sequence>MLFTLFLLIATSIATLHAYPFASYSNPSYYPYNQGNRVVFSGKDANWRYTGNYPISHGVGYSDRNRGGSGYGGYPGGYESMIRNGGPYFGGNGYGGGYRPGWANGSYNGGGYRPGLGYGGYYGGGYRPGMGYGGYGGGYGGRYGGYGSGYGNGYGGGYGNGYGGGGGGYGGYGGYGGGYGNGGYGGRFY</sequence>
<proteinExistence type="predicted"/>
<feature type="signal peptide" evidence="1">
    <location>
        <begin position="1"/>
        <end position="18"/>
    </location>
</feature>
<dbReference type="AlphaFoldDB" id="D6WRG9"/>
<dbReference type="Proteomes" id="UP000007266">
    <property type="component" value="Linkage group 7"/>
</dbReference>
<name>D6WRG9_TRICA</name>
<accession>D6WRG9</accession>
<evidence type="ECO:0000313" key="2">
    <source>
        <dbReference type="EMBL" id="EFA06566.1"/>
    </source>
</evidence>
<reference evidence="2 3" key="1">
    <citation type="journal article" date="2008" name="Nature">
        <title>The genome of the model beetle and pest Tribolium castaneum.</title>
        <authorList>
            <consortium name="Tribolium Genome Sequencing Consortium"/>
            <person name="Richards S."/>
            <person name="Gibbs R.A."/>
            <person name="Weinstock G.M."/>
            <person name="Brown S.J."/>
            <person name="Denell R."/>
            <person name="Beeman R.W."/>
            <person name="Gibbs R."/>
            <person name="Beeman R.W."/>
            <person name="Brown S.J."/>
            <person name="Bucher G."/>
            <person name="Friedrich M."/>
            <person name="Grimmelikhuijzen C.J."/>
            <person name="Klingler M."/>
            <person name="Lorenzen M."/>
            <person name="Richards S."/>
            <person name="Roth S."/>
            <person name="Schroder R."/>
            <person name="Tautz D."/>
            <person name="Zdobnov E.M."/>
            <person name="Muzny D."/>
            <person name="Gibbs R.A."/>
            <person name="Weinstock G.M."/>
            <person name="Attaway T."/>
            <person name="Bell S."/>
            <person name="Buhay C.J."/>
            <person name="Chandrabose M.N."/>
            <person name="Chavez D."/>
            <person name="Clerk-Blankenburg K.P."/>
            <person name="Cree A."/>
            <person name="Dao M."/>
            <person name="Davis C."/>
            <person name="Chacko J."/>
            <person name="Dinh H."/>
            <person name="Dugan-Rocha S."/>
            <person name="Fowler G."/>
            <person name="Garner T.T."/>
            <person name="Garnes J."/>
            <person name="Gnirke A."/>
            <person name="Hawes A."/>
            <person name="Hernandez J."/>
            <person name="Hines S."/>
            <person name="Holder M."/>
            <person name="Hume J."/>
            <person name="Jhangiani S.N."/>
            <person name="Joshi V."/>
            <person name="Khan Z.M."/>
            <person name="Jackson L."/>
            <person name="Kovar C."/>
            <person name="Kowis A."/>
            <person name="Lee S."/>
            <person name="Lewis L.R."/>
            <person name="Margolis J."/>
            <person name="Morgan M."/>
            <person name="Nazareth L.V."/>
            <person name="Nguyen N."/>
            <person name="Okwuonu G."/>
            <person name="Parker D."/>
            <person name="Richards S."/>
            <person name="Ruiz S.J."/>
            <person name="Santibanez J."/>
            <person name="Savard J."/>
            <person name="Scherer S.E."/>
            <person name="Schneider B."/>
            <person name="Sodergren E."/>
            <person name="Tautz D."/>
            <person name="Vattahil S."/>
            <person name="Villasana D."/>
            <person name="White C.S."/>
            <person name="Wright R."/>
            <person name="Park Y."/>
            <person name="Beeman R.W."/>
            <person name="Lord J."/>
            <person name="Oppert B."/>
            <person name="Lorenzen M."/>
            <person name="Brown S."/>
            <person name="Wang L."/>
            <person name="Savard J."/>
            <person name="Tautz D."/>
            <person name="Richards S."/>
            <person name="Weinstock G."/>
            <person name="Gibbs R.A."/>
            <person name="Liu Y."/>
            <person name="Worley K."/>
            <person name="Weinstock G."/>
            <person name="Elsik C.G."/>
            <person name="Reese J.T."/>
            <person name="Elhaik E."/>
            <person name="Landan G."/>
            <person name="Graur D."/>
            <person name="Arensburger P."/>
            <person name="Atkinson P."/>
            <person name="Beeman R.W."/>
            <person name="Beidler J."/>
            <person name="Brown S.J."/>
            <person name="Demuth J.P."/>
            <person name="Drury D.W."/>
            <person name="Du Y.Z."/>
            <person name="Fujiwara H."/>
            <person name="Lorenzen M."/>
            <person name="Maselli V."/>
            <person name="Osanai M."/>
            <person name="Park Y."/>
            <person name="Robertson H.M."/>
            <person name="Tu Z."/>
            <person name="Wang J.J."/>
            <person name="Wang S."/>
            <person name="Richards S."/>
            <person name="Song H."/>
            <person name="Zhang L."/>
            <person name="Sodergren E."/>
            <person name="Werner D."/>
            <person name="Stanke M."/>
            <person name="Morgenstern B."/>
            <person name="Solovyev V."/>
            <person name="Kosarev P."/>
            <person name="Brown G."/>
            <person name="Chen H.C."/>
            <person name="Ermolaeva O."/>
            <person name="Hlavina W."/>
            <person name="Kapustin Y."/>
            <person name="Kiryutin B."/>
            <person name="Kitts P."/>
            <person name="Maglott D."/>
            <person name="Pruitt K."/>
            <person name="Sapojnikov V."/>
            <person name="Souvorov A."/>
            <person name="Mackey A.J."/>
            <person name="Waterhouse R.M."/>
            <person name="Wyder S."/>
            <person name="Zdobnov E.M."/>
            <person name="Zdobnov E.M."/>
            <person name="Wyder S."/>
            <person name="Kriventseva E.V."/>
            <person name="Kadowaki T."/>
            <person name="Bork P."/>
            <person name="Aranda M."/>
            <person name="Bao R."/>
            <person name="Beermann A."/>
            <person name="Berns N."/>
            <person name="Bolognesi R."/>
            <person name="Bonneton F."/>
            <person name="Bopp D."/>
            <person name="Brown S.J."/>
            <person name="Bucher G."/>
            <person name="Butts T."/>
            <person name="Chaumot A."/>
            <person name="Denell R.E."/>
            <person name="Ferrier D.E."/>
            <person name="Friedrich M."/>
            <person name="Gordon C.M."/>
            <person name="Jindra M."/>
            <person name="Klingler M."/>
            <person name="Lan Q."/>
            <person name="Lattorff H.M."/>
            <person name="Laudet V."/>
            <person name="von Levetsow C."/>
            <person name="Liu Z."/>
            <person name="Lutz R."/>
            <person name="Lynch J.A."/>
            <person name="da Fonseca R.N."/>
            <person name="Posnien N."/>
            <person name="Reuter R."/>
            <person name="Roth S."/>
            <person name="Savard J."/>
            <person name="Schinko J.B."/>
            <person name="Schmitt C."/>
            <person name="Schoppmeier M."/>
            <person name="Schroder R."/>
            <person name="Shippy T.D."/>
            <person name="Simonnet F."/>
            <person name="Marques-Souza H."/>
            <person name="Tautz D."/>
            <person name="Tomoyasu Y."/>
            <person name="Trauner J."/>
            <person name="Van der Zee M."/>
            <person name="Vervoort M."/>
            <person name="Wittkopp N."/>
            <person name="Wimmer E.A."/>
            <person name="Yang X."/>
            <person name="Jones A.K."/>
            <person name="Sattelle D.B."/>
            <person name="Ebert P.R."/>
            <person name="Nelson D."/>
            <person name="Scott J.G."/>
            <person name="Beeman R.W."/>
            <person name="Muthukrishnan S."/>
            <person name="Kramer K.J."/>
            <person name="Arakane Y."/>
            <person name="Beeman R.W."/>
            <person name="Zhu Q."/>
            <person name="Hogenkamp D."/>
            <person name="Dixit R."/>
            <person name="Oppert B."/>
            <person name="Jiang H."/>
            <person name="Zou Z."/>
            <person name="Marshall J."/>
            <person name="Elpidina E."/>
            <person name="Vinokurov K."/>
            <person name="Oppert C."/>
            <person name="Zou Z."/>
            <person name="Evans J."/>
            <person name="Lu Z."/>
            <person name="Zhao P."/>
            <person name="Sumathipala N."/>
            <person name="Altincicek B."/>
            <person name="Vilcinskas A."/>
            <person name="Williams M."/>
            <person name="Hultmark D."/>
            <person name="Hetru C."/>
            <person name="Jiang H."/>
            <person name="Grimmelikhuijzen C.J."/>
            <person name="Hauser F."/>
            <person name="Cazzamali G."/>
            <person name="Williamson M."/>
            <person name="Park Y."/>
            <person name="Li B."/>
            <person name="Tanaka Y."/>
            <person name="Predel R."/>
            <person name="Neupert S."/>
            <person name="Schachtner J."/>
            <person name="Verleyen P."/>
            <person name="Raible F."/>
            <person name="Bork P."/>
            <person name="Friedrich M."/>
            <person name="Walden K.K."/>
            <person name="Robertson H.M."/>
            <person name="Angeli S."/>
            <person name="Foret S."/>
            <person name="Bucher G."/>
            <person name="Schuetz S."/>
            <person name="Maleszka R."/>
            <person name="Wimmer E.A."/>
            <person name="Beeman R.W."/>
            <person name="Lorenzen M."/>
            <person name="Tomoyasu Y."/>
            <person name="Miller S.C."/>
            <person name="Grossmann D."/>
            <person name="Bucher G."/>
        </authorList>
    </citation>
    <scope>NUCLEOTIDE SEQUENCE [LARGE SCALE GENOMIC DNA]</scope>
    <source>
        <strain evidence="2 3">Georgia GA2</strain>
    </source>
</reference>
<protein>
    <submittedName>
        <fullName evidence="2">Uncharacterized protein</fullName>
    </submittedName>
</protein>
<dbReference type="KEGG" id="tca:103313514"/>
<gene>
    <name evidence="2" type="primary">AUGUSTUS-3.0.2_09477</name>
    <name evidence="2" type="ORF">TcasGA2_TC009477</name>
</gene>
<dbReference type="OMA" id="HHRPYGY"/>
<evidence type="ECO:0000256" key="1">
    <source>
        <dbReference type="SAM" id="SignalP"/>
    </source>
</evidence>
<feature type="chain" id="PRO_5003090090" evidence="1">
    <location>
        <begin position="19"/>
        <end position="189"/>
    </location>
</feature>
<keyword evidence="1" id="KW-0732">Signal</keyword>
<dbReference type="EMBL" id="KQ971351">
    <property type="protein sequence ID" value="EFA06566.1"/>
    <property type="molecule type" value="Genomic_DNA"/>
</dbReference>
<reference evidence="2 3" key="2">
    <citation type="journal article" date="2010" name="Nucleic Acids Res.">
        <title>BeetleBase in 2010: revisions to provide comprehensive genomic information for Tribolium castaneum.</title>
        <authorList>
            <person name="Kim H.S."/>
            <person name="Murphy T."/>
            <person name="Xia J."/>
            <person name="Caragea D."/>
            <person name="Park Y."/>
            <person name="Beeman R.W."/>
            <person name="Lorenzen M.D."/>
            <person name="Butcher S."/>
            <person name="Manak J.R."/>
            <person name="Brown S.J."/>
        </authorList>
    </citation>
    <scope>GENOME REANNOTATION</scope>
    <source>
        <strain evidence="2 3">Georgia GA2</strain>
    </source>
</reference>
<evidence type="ECO:0000313" key="3">
    <source>
        <dbReference type="Proteomes" id="UP000007266"/>
    </source>
</evidence>
<dbReference type="InParanoid" id="D6WRG9"/>
<organism evidence="2 3">
    <name type="scientific">Tribolium castaneum</name>
    <name type="common">Red flour beetle</name>
    <dbReference type="NCBI Taxonomy" id="7070"/>
    <lineage>
        <taxon>Eukaryota</taxon>
        <taxon>Metazoa</taxon>
        <taxon>Ecdysozoa</taxon>
        <taxon>Arthropoda</taxon>
        <taxon>Hexapoda</taxon>
        <taxon>Insecta</taxon>
        <taxon>Pterygota</taxon>
        <taxon>Neoptera</taxon>
        <taxon>Endopterygota</taxon>
        <taxon>Coleoptera</taxon>
        <taxon>Polyphaga</taxon>
        <taxon>Cucujiformia</taxon>
        <taxon>Tenebrionidae</taxon>
        <taxon>Tenebrionidae incertae sedis</taxon>
        <taxon>Tribolium</taxon>
    </lineage>
</organism>